<dbReference type="Gene3D" id="3.40.50.620">
    <property type="entry name" value="HUPs"/>
    <property type="match status" value="1"/>
</dbReference>
<evidence type="ECO:0000313" key="6">
    <source>
        <dbReference type="Proteomes" id="UP000256970"/>
    </source>
</evidence>
<dbReference type="Proteomes" id="UP000256970">
    <property type="component" value="Unassembled WGS sequence"/>
</dbReference>
<name>A0A383VYF2_TETOB</name>
<organism evidence="5 6">
    <name type="scientific">Tetradesmus obliquus</name>
    <name type="common">Green alga</name>
    <name type="synonym">Acutodesmus obliquus</name>
    <dbReference type="NCBI Taxonomy" id="3088"/>
    <lineage>
        <taxon>Eukaryota</taxon>
        <taxon>Viridiplantae</taxon>
        <taxon>Chlorophyta</taxon>
        <taxon>core chlorophytes</taxon>
        <taxon>Chlorophyceae</taxon>
        <taxon>CS clade</taxon>
        <taxon>Sphaeropleales</taxon>
        <taxon>Scenedesmaceae</taxon>
        <taxon>Tetradesmus</taxon>
    </lineage>
</organism>
<dbReference type="InterPro" id="IPR014729">
    <property type="entry name" value="Rossmann-like_a/b/a_fold"/>
</dbReference>
<keyword evidence="6" id="KW-1185">Reference proteome</keyword>
<protein>
    <recommendedName>
        <fullName evidence="4">Photolyase/cryptochrome alpha/beta domain-containing protein</fullName>
    </recommendedName>
</protein>
<evidence type="ECO:0000313" key="5">
    <source>
        <dbReference type="EMBL" id="SZX69960.1"/>
    </source>
</evidence>
<dbReference type="GO" id="GO:0003677">
    <property type="term" value="F:DNA binding"/>
    <property type="evidence" value="ECO:0007669"/>
    <property type="project" value="TreeGrafter"/>
</dbReference>
<evidence type="ECO:0000256" key="3">
    <source>
        <dbReference type="SAM" id="MobiDB-lite"/>
    </source>
</evidence>
<dbReference type="InterPro" id="IPR036134">
    <property type="entry name" value="Crypto/Photolyase_FAD-like_sf"/>
</dbReference>
<comment type="similarity">
    <text evidence="1">Belongs to the DNA photolyase class-1 family.</text>
</comment>
<dbReference type="Pfam" id="PF00875">
    <property type="entry name" value="DNA_photolyase"/>
    <property type="match status" value="1"/>
</dbReference>
<feature type="region of interest" description="Disordered" evidence="3">
    <location>
        <begin position="33"/>
        <end position="92"/>
    </location>
</feature>
<dbReference type="PROSITE" id="PS51645">
    <property type="entry name" value="PHR_CRY_ALPHA_BETA"/>
    <property type="match status" value="1"/>
</dbReference>
<feature type="binding site" evidence="2">
    <location>
        <begin position="406"/>
        <end position="429"/>
    </location>
    <ligand>
        <name>FAD</name>
        <dbReference type="ChEBI" id="CHEBI:57692"/>
    </ligand>
</feature>
<accession>A0A383VYF2</accession>
<dbReference type="STRING" id="3088.A0A383VYF2"/>
<evidence type="ECO:0000256" key="1">
    <source>
        <dbReference type="ARBA" id="ARBA00005862"/>
    </source>
</evidence>
<dbReference type="SUPFAM" id="SSF48173">
    <property type="entry name" value="Cryptochrome/photolyase FAD-binding domain"/>
    <property type="match status" value="1"/>
</dbReference>
<dbReference type="InterPro" id="IPR002081">
    <property type="entry name" value="Cryptochrome/DNA_photolyase_1"/>
</dbReference>
<feature type="binding site" evidence="2">
    <location>
        <begin position="480"/>
        <end position="487"/>
    </location>
    <ligand>
        <name>FAD</name>
        <dbReference type="ChEBI" id="CHEBI:57692"/>
    </ligand>
</feature>
<comment type="cofactor">
    <cofactor evidence="2">
        <name>FAD</name>
        <dbReference type="ChEBI" id="CHEBI:57692"/>
    </cofactor>
    <text evidence="2">Binds 1 FAD per subunit.</text>
</comment>
<feature type="domain" description="Photolyase/cryptochrome alpha/beta" evidence="4">
    <location>
        <begin position="159"/>
        <end position="293"/>
    </location>
</feature>
<dbReference type="PANTHER" id="PTHR11455:SF2">
    <property type="entry name" value="BLUE-LIGHT PHOTORECEPTOR PHR2"/>
    <property type="match status" value="1"/>
</dbReference>
<reference evidence="5 6" key="1">
    <citation type="submission" date="2016-10" db="EMBL/GenBank/DDBJ databases">
        <authorList>
            <person name="Cai Z."/>
        </authorList>
    </citation>
    <scope>NUCLEOTIDE SEQUENCE [LARGE SCALE GENOMIC DNA]</scope>
</reference>
<evidence type="ECO:0000259" key="4">
    <source>
        <dbReference type="PROSITE" id="PS51645"/>
    </source>
</evidence>
<dbReference type="SUPFAM" id="SSF52425">
    <property type="entry name" value="Cryptochrome/photolyase, N-terminal domain"/>
    <property type="match status" value="1"/>
</dbReference>
<keyword evidence="2" id="KW-0274">FAD</keyword>
<dbReference type="GO" id="GO:0003904">
    <property type="term" value="F:deoxyribodipyrimidine photo-lyase activity"/>
    <property type="evidence" value="ECO:0007669"/>
    <property type="project" value="TreeGrafter"/>
</dbReference>
<dbReference type="InterPro" id="IPR036155">
    <property type="entry name" value="Crypto/Photolyase_N_sf"/>
</dbReference>
<gene>
    <name evidence="5" type="ORF">BQ4739_LOCUS10215</name>
</gene>
<evidence type="ECO:0000256" key="2">
    <source>
        <dbReference type="PIRSR" id="PIRSR602081-1"/>
    </source>
</evidence>
<feature type="compositionally biased region" description="Low complexity" evidence="3">
    <location>
        <begin position="54"/>
        <end position="90"/>
    </location>
</feature>
<dbReference type="InterPro" id="IPR006050">
    <property type="entry name" value="DNA_photolyase_N"/>
</dbReference>
<keyword evidence="2" id="KW-0285">Flavoprotein</keyword>
<dbReference type="EMBL" id="FNXT01000967">
    <property type="protein sequence ID" value="SZX69960.1"/>
    <property type="molecule type" value="Genomic_DNA"/>
</dbReference>
<dbReference type="Gene3D" id="1.25.40.80">
    <property type="match status" value="1"/>
</dbReference>
<dbReference type="GO" id="GO:0000719">
    <property type="term" value="P:photoreactive repair"/>
    <property type="evidence" value="ECO:0007669"/>
    <property type="project" value="TreeGrafter"/>
</dbReference>
<dbReference type="GO" id="GO:0071949">
    <property type="term" value="F:FAD binding"/>
    <property type="evidence" value="ECO:0007669"/>
    <property type="project" value="TreeGrafter"/>
</dbReference>
<dbReference type="PANTHER" id="PTHR11455">
    <property type="entry name" value="CRYPTOCHROME"/>
    <property type="match status" value="1"/>
</dbReference>
<proteinExistence type="inferred from homology"/>
<dbReference type="AlphaFoldDB" id="A0A383VYF2"/>
<sequence>MDDTQRRAAPLASLTMATSLSKGSTSAAAAAVRSVPALPSRPGIPAGPVRQPLPAAAAAATGATPRPAATASASSRQQHGQQQQQTRGGFRPWGLPLAAGMLAFRLARSAASHVLPALAPGGRTRQPAAAADMRVFPSLLPKRIGSGRSGPPGMPGGRKPALLWFRNDLRLHDHEPLAAACAGATSLLPVYIFDPREYGKSPNGFDKTGPYRAKFILEALGDLRDRLRAAGSDLLVRIGKPEEVLPELARSIGAGAVYCHGEVTAEDAKVEGAVSKALDKAGAALKVSWGGTLFHMDDLPFKLASMPPNYSDFRQALRGRGVREPVEAPAQLKGLPAASVCPGELPTLQQLGFDAATLSRCAGDKDAAGAHLRGGESEALRRLSEFVSKFTAQQQQQKGAAAGAGSSSSKAAQGKGSQDAAPNFCCKISPWLALGCLSPRQLYVQLQQAAGSQAKAAGQPQQLPGAGKEGDTGMQWLLFELLWRDFFRFITKKYTVTGVAQRLGSSPGISEVPAAATAAAPAMAMA</sequence>